<evidence type="ECO:0000256" key="8">
    <source>
        <dbReference type="ARBA" id="ARBA00022989"/>
    </source>
</evidence>
<evidence type="ECO:0000256" key="7">
    <source>
        <dbReference type="ARBA" id="ARBA00022946"/>
    </source>
</evidence>
<dbReference type="Gene3D" id="1.50.40.10">
    <property type="entry name" value="Mitochondrial carrier domain"/>
    <property type="match status" value="2"/>
</dbReference>
<keyword evidence="9" id="KW-0496">Mitochondrion</keyword>
<evidence type="ECO:0000256" key="18">
    <source>
        <dbReference type="RuleBase" id="RU000488"/>
    </source>
</evidence>
<dbReference type="InterPro" id="IPR023395">
    <property type="entry name" value="MCP_dom_sf"/>
</dbReference>
<dbReference type="Ensembl" id="ENSAMXT00005061379.1">
    <property type="protein sequence ID" value="ENSAMXP00005056798.1"/>
    <property type="gene ID" value="ENSAMXG00005025179.1"/>
</dbReference>
<feature type="repeat" description="Solcar" evidence="17">
    <location>
        <begin position="248"/>
        <end position="326"/>
    </location>
</feature>
<reference evidence="20" key="1">
    <citation type="submission" date="2025-08" db="UniProtKB">
        <authorList>
            <consortium name="Ensembl"/>
        </authorList>
    </citation>
    <scope>IDENTIFICATION</scope>
</reference>
<dbReference type="PROSITE" id="PS50920">
    <property type="entry name" value="SOLCAR"/>
    <property type="match status" value="2"/>
</dbReference>
<sequence>MGDIPEFKRGQIVGARLAGASVTKTASLCDASRATVSRVMSAYHQEGPPTSNRINYTSVSCEYGSNKYYALCGFGGILSCGLTHTAVVPLDLVKCRIQVDPDKYKSIFNGFSVTLREDGFRGLGRGWAPTFIGYSMQGLCKFGFYELFKALYNDMLGEAEVTALALALVLRASLFRSHTASLGAAVQLKLYAKKKTAKANRLFYKGVYPLWLRQIPYTMMKFACFERTVETLYKYVVPKPRSECTKPEQLVVTFVAGYIAGVFCAVVSHPADSVVSVLNKEKGSSAAQVLKRLGPKGVWKGLFARIIMIGTLTALQWFIYDSVKVYFRLPRPPPPEMPESLKKKLALATH</sequence>
<dbReference type="GO" id="GO:1990547">
    <property type="term" value="P:mitochondrial phosphate ion transmembrane transport"/>
    <property type="evidence" value="ECO:0007669"/>
    <property type="project" value="InterPro"/>
</dbReference>
<dbReference type="Proteomes" id="UP000694621">
    <property type="component" value="Unplaced"/>
</dbReference>
<evidence type="ECO:0000256" key="13">
    <source>
        <dbReference type="ARBA" id="ARBA00031327"/>
    </source>
</evidence>
<name>A0A8B9RNM5_ASTMX</name>
<evidence type="ECO:0000256" key="2">
    <source>
        <dbReference type="ARBA" id="ARBA00006375"/>
    </source>
</evidence>
<dbReference type="FunFam" id="1.50.40.10:FF:000005">
    <property type="entry name" value="Mitochondrial phosphate carrier protein 2"/>
    <property type="match status" value="1"/>
</dbReference>
<keyword evidence="10 17" id="KW-0472">Membrane</keyword>
<evidence type="ECO:0000256" key="6">
    <source>
        <dbReference type="ARBA" id="ARBA00022792"/>
    </source>
</evidence>
<dbReference type="PANTHER" id="PTHR45671:SF10">
    <property type="entry name" value="SOLUTE CARRIER FAMILY 25 MEMBER 3"/>
    <property type="match status" value="1"/>
</dbReference>
<comment type="similarity">
    <text evidence="2 18">Belongs to the mitochondrial carrier (TC 2.A.29) family.</text>
</comment>
<evidence type="ECO:0000256" key="11">
    <source>
        <dbReference type="ARBA" id="ARBA00024212"/>
    </source>
</evidence>
<evidence type="ECO:0000256" key="9">
    <source>
        <dbReference type="ARBA" id="ARBA00023128"/>
    </source>
</evidence>
<keyword evidence="5" id="KW-0677">Repeat</keyword>
<dbReference type="GO" id="GO:0005743">
    <property type="term" value="C:mitochondrial inner membrane"/>
    <property type="evidence" value="ECO:0007669"/>
    <property type="project" value="UniProtKB-SubCell"/>
</dbReference>
<dbReference type="InterPro" id="IPR044677">
    <property type="entry name" value="SLC25A3/Pic2/Mir1-like"/>
</dbReference>
<dbReference type="Pfam" id="PF13384">
    <property type="entry name" value="HTH_23"/>
    <property type="match status" value="1"/>
</dbReference>
<evidence type="ECO:0000256" key="17">
    <source>
        <dbReference type="PROSITE-ProRule" id="PRU00282"/>
    </source>
</evidence>
<proteinExistence type="inferred from homology"/>
<evidence type="ECO:0000313" key="21">
    <source>
        <dbReference type="Proteomes" id="UP000694621"/>
    </source>
</evidence>
<keyword evidence="6" id="KW-0999">Mitochondrion inner membrane</keyword>
<keyword evidence="4 17" id="KW-0812">Transmembrane</keyword>
<comment type="catalytic activity">
    <reaction evidence="16">
        <text>phosphate(in) + H(+)(in) = phosphate(out) + H(+)(out)</text>
        <dbReference type="Rhea" id="RHEA:29939"/>
        <dbReference type="ChEBI" id="CHEBI:15378"/>
        <dbReference type="ChEBI" id="CHEBI:43474"/>
    </reaction>
    <physiologicalReaction direction="right-to-left" evidence="16">
        <dbReference type="Rhea" id="RHEA:29941"/>
    </physiologicalReaction>
</comment>
<comment type="subcellular location">
    <subcellularLocation>
        <location evidence="1">Mitochondrion inner membrane</location>
        <topology evidence="1">Multi-pass membrane protein</topology>
    </subcellularLocation>
</comment>
<comment type="function">
    <text evidence="15">Inorganic ion transporter that transports phosphate or copper ions across the mitochondrial inner membrane into the matrix compartment. Mediates proton-coupled symport of phosphate ions necessary for mitochondrial oxidative phosphorylation of ADP to ATP. Transports copper ions probably in the form of anionic copper(I) complexes to maintain mitochondrial matrix copper pool and to supply copper for cytochrome C oxidase complex assembly. May also play a role in regulation of the mitochondrial permeability transition pore (mPTP).</text>
</comment>
<evidence type="ECO:0000256" key="4">
    <source>
        <dbReference type="ARBA" id="ARBA00022692"/>
    </source>
</evidence>
<evidence type="ECO:0000256" key="10">
    <source>
        <dbReference type="ARBA" id="ARBA00023136"/>
    </source>
</evidence>
<accession>A0A8B9RNM5</accession>
<keyword evidence="7" id="KW-0809">Transit peptide</keyword>
<dbReference type="Pfam" id="PF00153">
    <property type="entry name" value="Mito_carr"/>
    <property type="match status" value="2"/>
</dbReference>
<feature type="transmembrane region" description="Helical" evidence="19">
    <location>
        <begin position="250"/>
        <end position="271"/>
    </location>
</feature>
<evidence type="ECO:0000313" key="20">
    <source>
        <dbReference type="Ensembl" id="ENSAMXP00005056798.1"/>
    </source>
</evidence>
<evidence type="ECO:0000256" key="12">
    <source>
        <dbReference type="ARBA" id="ARBA00024242"/>
    </source>
</evidence>
<evidence type="ECO:0000256" key="3">
    <source>
        <dbReference type="ARBA" id="ARBA00022448"/>
    </source>
</evidence>
<dbReference type="GO" id="GO:0005315">
    <property type="term" value="F:phosphate transmembrane transporter activity"/>
    <property type="evidence" value="ECO:0007669"/>
    <property type="project" value="InterPro"/>
</dbReference>
<keyword evidence="8 19" id="KW-1133">Transmembrane helix</keyword>
<evidence type="ECO:0000256" key="19">
    <source>
        <dbReference type="SAM" id="Phobius"/>
    </source>
</evidence>
<dbReference type="InterPro" id="IPR018108">
    <property type="entry name" value="MCP_transmembrane"/>
</dbReference>
<comment type="subunit">
    <text evidence="11">Interacts with PPIF; the interaction is impaired by CsA.</text>
</comment>
<protein>
    <recommendedName>
        <fullName evidence="12">Solute carrier family 25 member 3</fullName>
    </recommendedName>
    <alternativeName>
        <fullName evidence="14">Phosphate carrier protein, mitochondrial</fullName>
    </alternativeName>
    <alternativeName>
        <fullName evidence="13">Phosphate transport protein</fullName>
    </alternativeName>
</protein>
<evidence type="ECO:0000256" key="16">
    <source>
        <dbReference type="ARBA" id="ARBA00049011"/>
    </source>
</evidence>
<evidence type="ECO:0000256" key="1">
    <source>
        <dbReference type="ARBA" id="ARBA00004448"/>
    </source>
</evidence>
<evidence type="ECO:0000256" key="5">
    <source>
        <dbReference type="ARBA" id="ARBA00022737"/>
    </source>
</evidence>
<evidence type="ECO:0000256" key="14">
    <source>
        <dbReference type="ARBA" id="ARBA00035382"/>
    </source>
</evidence>
<dbReference type="AlphaFoldDB" id="A0A8B9RNM5"/>
<dbReference type="PANTHER" id="PTHR45671">
    <property type="entry name" value="SOLUTE CARRIER FAMILY 25 (MITOCHONDRIAL CARRIER PHOSPHATE CARRIER), MEMBER 3, LIKE-RELATED-RELATED"/>
    <property type="match status" value="1"/>
</dbReference>
<keyword evidence="3 18" id="KW-0813">Transport</keyword>
<evidence type="ECO:0000256" key="15">
    <source>
        <dbReference type="ARBA" id="ARBA00045773"/>
    </source>
</evidence>
<dbReference type="SUPFAM" id="SSF103506">
    <property type="entry name" value="Mitochondrial carrier"/>
    <property type="match status" value="1"/>
</dbReference>
<feature type="transmembrane region" description="Helical" evidence="19">
    <location>
        <begin position="302"/>
        <end position="320"/>
    </location>
</feature>
<feature type="repeat" description="Solcar" evidence="17">
    <location>
        <begin position="67"/>
        <end position="151"/>
    </location>
</feature>
<organism evidence="20 21">
    <name type="scientific">Astyanax mexicanus</name>
    <name type="common">Blind cave fish</name>
    <name type="synonym">Astyanax fasciatus mexicanus</name>
    <dbReference type="NCBI Taxonomy" id="7994"/>
    <lineage>
        <taxon>Eukaryota</taxon>
        <taxon>Metazoa</taxon>
        <taxon>Chordata</taxon>
        <taxon>Craniata</taxon>
        <taxon>Vertebrata</taxon>
        <taxon>Euteleostomi</taxon>
        <taxon>Actinopterygii</taxon>
        <taxon>Neopterygii</taxon>
        <taxon>Teleostei</taxon>
        <taxon>Ostariophysi</taxon>
        <taxon>Characiformes</taxon>
        <taxon>Characoidei</taxon>
        <taxon>Acestrorhamphidae</taxon>
        <taxon>Acestrorhamphinae</taxon>
        <taxon>Astyanax</taxon>
    </lineage>
</organism>